<dbReference type="EMBL" id="JBHFQA010000006">
    <property type="protein sequence ID" value="KAL2097513.1"/>
    <property type="molecule type" value="Genomic_DNA"/>
</dbReference>
<protein>
    <submittedName>
        <fullName evidence="5">Uncharacterized protein</fullName>
    </submittedName>
</protein>
<keyword evidence="2" id="KW-0677">Repeat</keyword>
<accession>A0ABD1KEG6</accession>
<dbReference type="Gene3D" id="3.80.10.10">
    <property type="entry name" value="Ribonuclease Inhibitor"/>
    <property type="match status" value="1"/>
</dbReference>
<comment type="caution">
    <text evidence="5">The sequence shown here is derived from an EMBL/GenBank/DDBJ whole genome shotgun (WGS) entry which is preliminary data.</text>
</comment>
<evidence type="ECO:0000256" key="1">
    <source>
        <dbReference type="ARBA" id="ARBA00022614"/>
    </source>
</evidence>
<gene>
    <name evidence="5" type="ORF">ACEWY4_006720</name>
</gene>
<feature type="transmembrane region" description="Helical" evidence="3">
    <location>
        <begin position="236"/>
        <end position="258"/>
    </location>
</feature>
<keyword evidence="3" id="KW-1133">Transmembrane helix</keyword>
<dbReference type="InterPro" id="IPR001611">
    <property type="entry name" value="Leu-rich_rpt"/>
</dbReference>
<dbReference type="PANTHER" id="PTHR24366">
    <property type="entry name" value="IG(IMMUNOGLOBULIN) AND LRR(LEUCINE RICH REPEAT) DOMAINS"/>
    <property type="match status" value="1"/>
</dbReference>
<feature type="signal peptide" evidence="4">
    <location>
        <begin position="1"/>
        <end position="24"/>
    </location>
</feature>
<dbReference type="Proteomes" id="UP001591681">
    <property type="component" value="Unassembled WGS sequence"/>
</dbReference>
<keyword evidence="3" id="KW-0812">Transmembrane</keyword>
<evidence type="ECO:0000313" key="5">
    <source>
        <dbReference type="EMBL" id="KAL2097513.1"/>
    </source>
</evidence>
<keyword evidence="6" id="KW-1185">Reference proteome</keyword>
<keyword evidence="3" id="KW-0472">Membrane</keyword>
<keyword evidence="4" id="KW-0732">Signal</keyword>
<evidence type="ECO:0000313" key="6">
    <source>
        <dbReference type="Proteomes" id="UP001591681"/>
    </source>
</evidence>
<proteinExistence type="predicted"/>
<dbReference type="SMART" id="SM00369">
    <property type="entry name" value="LRR_TYP"/>
    <property type="match status" value="3"/>
</dbReference>
<organism evidence="5 6">
    <name type="scientific">Coilia grayii</name>
    <name type="common">Gray's grenadier anchovy</name>
    <dbReference type="NCBI Taxonomy" id="363190"/>
    <lineage>
        <taxon>Eukaryota</taxon>
        <taxon>Metazoa</taxon>
        <taxon>Chordata</taxon>
        <taxon>Craniata</taxon>
        <taxon>Vertebrata</taxon>
        <taxon>Euteleostomi</taxon>
        <taxon>Actinopterygii</taxon>
        <taxon>Neopterygii</taxon>
        <taxon>Teleostei</taxon>
        <taxon>Clupei</taxon>
        <taxon>Clupeiformes</taxon>
        <taxon>Clupeoidei</taxon>
        <taxon>Engraulidae</taxon>
        <taxon>Coilinae</taxon>
        <taxon>Coilia</taxon>
    </lineage>
</organism>
<sequence>MLFILGIMSLRTFLLLYTLLLTEGKEDNCECPVATVLVEFPASVPTGACCLNYSGSTFSHVQWEAFSSHPGLQVIDLSHCNISQIYNSERGEAPAMLRNLYLGHNSLSVLPEGFLTSASRLRVLDLSMNLLEGLPKWFLWGSEELQELDLRGNRLTTLPSSILVRRSWRRLDLSHNPWDCTCLLVGDLHGEGPYNSTILSSSNLEDVVGNLTCTSPWSLAGKSVWSVQRTDVCQPAGLTALFILLPLLMLVMLVLCWCCGRKRKRKESPAFGLAGKKDSCRGSQLMDCNGRWNHSKPAPTGELTVPREGSKEGIMKNQLMLRPSSALLGSTRDIYEEVEIRLGSVESLTRPASSVSNEWQEAQELGSKPDLETVSVTKVMKDSADREKAYMTQSTEYYSLVPAIEIEDSDHGEYESVDLS</sequence>
<dbReference type="PANTHER" id="PTHR24366:SF96">
    <property type="entry name" value="LEUCINE RICH REPEAT CONTAINING 53"/>
    <property type="match status" value="1"/>
</dbReference>
<dbReference type="AlphaFoldDB" id="A0ABD1KEG6"/>
<dbReference type="Pfam" id="PF13855">
    <property type="entry name" value="LRR_8"/>
    <property type="match status" value="1"/>
</dbReference>
<keyword evidence="1" id="KW-0433">Leucine-rich repeat</keyword>
<name>A0ABD1KEG6_9TELE</name>
<feature type="chain" id="PRO_5044894420" evidence="4">
    <location>
        <begin position="25"/>
        <end position="420"/>
    </location>
</feature>
<dbReference type="PROSITE" id="PS51450">
    <property type="entry name" value="LRR"/>
    <property type="match status" value="1"/>
</dbReference>
<reference evidence="5 6" key="1">
    <citation type="submission" date="2024-09" db="EMBL/GenBank/DDBJ databases">
        <title>A chromosome-level genome assembly of Gray's grenadier anchovy, Coilia grayii.</title>
        <authorList>
            <person name="Fu Z."/>
        </authorList>
    </citation>
    <scope>NUCLEOTIDE SEQUENCE [LARGE SCALE GENOMIC DNA]</scope>
    <source>
        <strain evidence="5">G4</strain>
        <tissue evidence="5">Muscle</tissue>
    </source>
</reference>
<dbReference type="SUPFAM" id="SSF52058">
    <property type="entry name" value="L domain-like"/>
    <property type="match status" value="1"/>
</dbReference>
<evidence type="ECO:0000256" key="2">
    <source>
        <dbReference type="ARBA" id="ARBA00022737"/>
    </source>
</evidence>
<dbReference type="InterPro" id="IPR032675">
    <property type="entry name" value="LRR_dom_sf"/>
</dbReference>
<dbReference type="InterPro" id="IPR003591">
    <property type="entry name" value="Leu-rich_rpt_typical-subtyp"/>
</dbReference>
<dbReference type="SMART" id="SM00364">
    <property type="entry name" value="LRR_BAC"/>
    <property type="match status" value="3"/>
</dbReference>
<evidence type="ECO:0000256" key="3">
    <source>
        <dbReference type="SAM" id="Phobius"/>
    </source>
</evidence>
<evidence type="ECO:0000256" key="4">
    <source>
        <dbReference type="SAM" id="SignalP"/>
    </source>
</evidence>